<dbReference type="PANTHER" id="PTHR40635:SF1">
    <property type="match status" value="1"/>
</dbReference>
<dbReference type="Proteomes" id="UP000092993">
    <property type="component" value="Unassembled WGS sequence"/>
</dbReference>
<dbReference type="PANTHER" id="PTHR40635">
    <property type="match status" value="1"/>
</dbReference>
<reference evidence="2 3" key="1">
    <citation type="submission" date="2016-03" db="EMBL/GenBank/DDBJ databases">
        <title>Whole genome sequencing of Grifola frondosa 9006-11.</title>
        <authorList>
            <person name="Min B."/>
            <person name="Park H."/>
            <person name="Kim J.-G."/>
            <person name="Cho H."/>
            <person name="Oh Y.-L."/>
            <person name="Kong W.-S."/>
            <person name="Choi I.-G."/>
        </authorList>
    </citation>
    <scope>NUCLEOTIDE SEQUENCE [LARGE SCALE GENOMIC DNA]</scope>
    <source>
        <strain evidence="2 3">9006-11</strain>
    </source>
</reference>
<dbReference type="OrthoDB" id="5374757at2759"/>
<feature type="compositionally biased region" description="Basic residues" evidence="1">
    <location>
        <begin position="117"/>
        <end position="129"/>
    </location>
</feature>
<feature type="region of interest" description="Disordered" evidence="1">
    <location>
        <begin position="80"/>
        <end position="137"/>
    </location>
</feature>
<proteinExistence type="predicted"/>
<name>A0A1C7M026_GRIFR</name>
<keyword evidence="3" id="KW-1185">Reference proteome</keyword>
<dbReference type="OMA" id="RTRIMPK"/>
<evidence type="ECO:0000256" key="1">
    <source>
        <dbReference type="SAM" id="MobiDB-lite"/>
    </source>
</evidence>
<feature type="region of interest" description="Disordered" evidence="1">
    <location>
        <begin position="237"/>
        <end position="265"/>
    </location>
</feature>
<gene>
    <name evidence="2" type="ORF">A0H81_09957</name>
</gene>
<accession>A0A1C7M026</accession>
<organism evidence="2 3">
    <name type="scientific">Grifola frondosa</name>
    <name type="common">Maitake</name>
    <name type="synonym">Polyporus frondosus</name>
    <dbReference type="NCBI Taxonomy" id="5627"/>
    <lineage>
        <taxon>Eukaryota</taxon>
        <taxon>Fungi</taxon>
        <taxon>Dikarya</taxon>
        <taxon>Basidiomycota</taxon>
        <taxon>Agaricomycotina</taxon>
        <taxon>Agaricomycetes</taxon>
        <taxon>Polyporales</taxon>
        <taxon>Grifolaceae</taxon>
        <taxon>Grifola</taxon>
    </lineage>
</organism>
<sequence>MGFRTRNAYYLRISATTVLPSTILPKLREEADAQLGPGGPANAKRGSLDVHRGDTYQFGYFLRKTEPHAVLVKTRHFVAAPNPPKQLSRSKSPPQPQPQRAEKRKKRALKKDAAPKASKKRKTKGKGKQRAIEDEDEAISISSDEDVNIDVSITPAAPRRSARARNLVAGGYREDIDEEMSKDVDDDVDMADPIVDLATDMQATNDAALTSTNVGLDDPSLIAMDQTDDTIPVTVKHEDSEPSLANKAAPPSSMAAVASTGADRESAIELEPDETAPAFEADEDEDVKPKPILELRYRGFNIHDRCLCVIVEPYPPIRPASRAPSLAPTGLIAPRAPSIAPADFIPSGVAARRERTPLFLPDFDERGETPAPALPPQRRMLPRVPLFNEVPSGEDSDSDDGGMMQFSQILRSVGEHAAGAAEDDDEIDGAVFFGDADEMRELL</sequence>
<evidence type="ECO:0000313" key="2">
    <source>
        <dbReference type="EMBL" id="OBZ70301.1"/>
    </source>
</evidence>
<evidence type="ECO:0000313" key="3">
    <source>
        <dbReference type="Proteomes" id="UP000092993"/>
    </source>
</evidence>
<protein>
    <submittedName>
        <fullName evidence="2">Uncharacterized protein</fullName>
    </submittedName>
</protein>
<dbReference type="EMBL" id="LUGG01000014">
    <property type="protein sequence ID" value="OBZ70301.1"/>
    <property type="molecule type" value="Genomic_DNA"/>
</dbReference>
<feature type="compositionally biased region" description="Low complexity" evidence="1">
    <location>
        <begin position="248"/>
        <end position="259"/>
    </location>
</feature>
<comment type="caution">
    <text evidence="2">The sequence shown here is derived from an EMBL/GenBank/DDBJ whole genome shotgun (WGS) entry which is preliminary data.</text>
</comment>
<dbReference type="AlphaFoldDB" id="A0A1C7M026"/>